<evidence type="ECO:0000256" key="4">
    <source>
        <dbReference type="ARBA" id="ARBA00002713"/>
    </source>
</evidence>
<dbReference type="EMBL" id="QXED01000001">
    <property type="protein sequence ID" value="RIV27255.1"/>
    <property type="molecule type" value="Genomic_DNA"/>
</dbReference>
<evidence type="ECO:0000256" key="2">
    <source>
        <dbReference type="ARBA" id="ARBA00001936"/>
    </source>
</evidence>
<comment type="similarity">
    <text evidence="6">Belongs to the mannonate dehydratase family.</text>
</comment>
<evidence type="ECO:0000256" key="5">
    <source>
        <dbReference type="ARBA" id="ARBA00004892"/>
    </source>
</evidence>
<dbReference type="RefSeq" id="WP_119666106.1">
    <property type="nucleotide sequence ID" value="NZ_QXED01000001.1"/>
</dbReference>
<dbReference type="InterPro" id="IPR036237">
    <property type="entry name" value="Xyl_isomerase-like_sf"/>
</dbReference>
<evidence type="ECO:0000256" key="8">
    <source>
        <dbReference type="ARBA" id="ARBA00023004"/>
    </source>
</evidence>
<comment type="function">
    <text evidence="4">Catalyzes the dehydration of D-mannonate.</text>
</comment>
<dbReference type="UniPathway" id="UPA00246"/>
<name>A0A418MIH9_9BACT</name>
<comment type="caution">
    <text evidence="11">The sequence shown here is derived from an EMBL/GenBank/DDBJ whole genome shotgun (WGS) entry which is preliminary data.</text>
</comment>
<dbReference type="PIRSF" id="PIRSF016049">
    <property type="entry name" value="Man_dehyd"/>
    <property type="match status" value="1"/>
</dbReference>
<organism evidence="11 12">
    <name type="scientific">Fibrisoma montanum</name>
    <dbReference type="NCBI Taxonomy" id="2305895"/>
    <lineage>
        <taxon>Bacteria</taxon>
        <taxon>Pseudomonadati</taxon>
        <taxon>Bacteroidota</taxon>
        <taxon>Cytophagia</taxon>
        <taxon>Cytophagales</taxon>
        <taxon>Spirosomataceae</taxon>
        <taxon>Fibrisoma</taxon>
    </lineage>
</organism>
<evidence type="ECO:0000256" key="3">
    <source>
        <dbReference type="ARBA" id="ARBA00001954"/>
    </source>
</evidence>
<comment type="pathway">
    <text evidence="5">Carbohydrate metabolism; pentose and glucuronate interconversion.</text>
</comment>
<dbReference type="GO" id="GO:0030145">
    <property type="term" value="F:manganese ion binding"/>
    <property type="evidence" value="ECO:0007669"/>
    <property type="project" value="TreeGrafter"/>
</dbReference>
<evidence type="ECO:0000313" key="11">
    <source>
        <dbReference type="EMBL" id="RIV27255.1"/>
    </source>
</evidence>
<comment type="cofactor">
    <cofactor evidence="2">
        <name>Mn(2+)</name>
        <dbReference type="ChEBI" id="CHEBI:29035"/>
    </cofactor>
</comment>
<dbReference type="Pfam" id="PF03786">
    <property type="entry name" value="UxuA"/>
    <property type="match status" value="2"/>
</dbReference>
<proteinExistence type="inferred from homology"/>
<dbReference type="PANTHER" id="PTHR30387">
    <property type="entry name" value="MANNONATE DEHYDRATASE"/>
    <property type="match status" value="1"/>
</dbReference>
<evidence type="ECO:0000256" key="7">
    <source>
        <dbReference type="ARBA" id="ARBA00012927"/>
    </source>
</evidence>
<dbReference type="Proteomes" id="UP000283523">
    <property type="component" value="Unassembled WGS sequence"/>
</dbReference>
<reference evidence="11 12" key="1">
    <citation type="submission" date="2018-08" db="EMBL/GenBank/DDBJ databases">
        <title>Fibrisoma montanum sp. nov., isolated from Danxia mountain soil.</title>
        <authorList>
            <person name="Huang Y."/>
        </authorList>
    </citation>
    <scope>NUCLEOTIDE SEQUENCE [LARGE SCALE GENOMIC DNA]</scope>
    <source>
        <strain evidence="11 12">HYT19</strain>
    </source>
</reference>
<dbReference type="InterPro" id="IPR004628">
    <property type="entry name" value="Man_deHydtase"/>
</dbReference>
<evidence type="ECO:0000313" key="12">
    <source>
        <dbReference type="Proteomes" id="UP000283523"/>
    </source>
</evidence>
<evidence type="ECO:0000256" key="10">
    <source>
        <dbReference type="ARBA" id="ARBA00023239"/>
    </source>
</evidence>
<dbReference type="PANTHER" id="PTHR30387:SF2">
    <property type="entry name" value="MANNONATE DEHYDRATASE"/>
    <property type="match status" value="1"/>
</dbReference>
<comment type="catalytic activity">
    <reaction evidence="1">
        <text>D-mannonate = 2-dehydro-3-deoxy-D-gluconate + H2O</text>
        <dbReference type="Rhea" id="RHEA:20097"/>
        <dbReference type="ChEBI" id="CHEBI:15377"/>
        <dbReference type="ChEBI" id="CHEBI:17767"/>
        <dbReference type="ChEBI" id="CHEBI:57990"/>
        <dbReference type="EC" id="4.2.1.8"/>
    </reaction>
</comment>
<keyword evidence="10" id="KW-0456">Lyase</keyword>
<comment type="cofactor">
    <cofactor evidence="3">
        <name>Fe(2+)</name>
        <dbReference type="ChEBI" id="CHEBI:29033"/>
    </cofactor>
</comment>
<dbReference type="OrthoDB" id="9780250at2"/>
<keyword evidence="9" id="KW-0464">Manganese</keyword>
<accession>A0A418MIH9</accession>
<gene>
    <name evidence="11" type="ORF">DYU11_02785</name>
</gene>
<dbReference type="EC" id="4.2.1.8" evidence="7"/>
<evidence type="ECO:0000256" key="1">
    <source>
        <dbReference type="ARBA" id="ARBA00001794"/>
    </source>
</evidence>
<dbReference type="Gene3D" id="3.20.20.150">
    <property type="entry name" value="Divalent-metal-dependent TIM barrel enzymes"/>
    <property type="match status" value="1"/>
</dbReference>
<keyword evidence="8" id="KW-0408">Iron</keyword>
<dbReference type="GO" id="GO:0008198">
    <property type="term" value="F:ferrous iron binding"/>
    <property type="evidence" value="ECO:0007669"/>
    <property type="project" value="TreeGrafter"/>
</dbReference>
<dbReference type="AlphaFoldDB" id="A0A418MIH9"/>
<keyword evidence="12" id="KW-1185">Reference proteome</keyword>
<dbReference type="GO" id="GO:0042840">
    <property type="term" value="P:D-glucuronate catabolic process"/>
    <property type="evidence" value="ECO:0007669"/>
    <property type="project" value="TreeGrafter"/>
</dbReference>
<evidence type="ECO:0000256" key="6">
    <source>
        <dbReference type="ARBA" id="ARBA00007389"/>
    </source>
</evidence>
<sequence length="336" mass="37525">MQLSYLFFGHPTEPQASLVRQMGVRYAIAKLAPDLTGDLPPYDRDSLSRAKDHFADAGLELIGLEGDQFDMNRIKFGEDGRDEDLARYRQMLQNMGELGIRLLCYNFMAGIGWYRTHTETAERGGALVSSFDADYARALPLTEFGEVPEATIWSNYEYFLQNVIPTAEQYGVQMALHPDDPPISPLRGIGRIFTNAEGVRRALALTDSPAHGLTFCQGTYTTMGEDVPALIQEWKDRIRFVHIRDVAGTREHFHETFHDNGPTDMATMLRCYRDAGFTGPLRSDHVPTMVGEDNTHFGYGMLGNLFGIGYIKGMMDGIAADQPVPINGQSQAVQMK</sequence>
<evidence type="ECO:0000256" key="9">
    <source>
        <dbReference type="ARBA" id="ARBA00023211"/>
    </source>
</evidence>
<dbReference type="SUPFAM" id="SSF51658">
    <property type="entry name" value="Xylose isomerase-like"/>
    <property type="match status" value="1"/>
</dbReference>
<protein>
    <recommendedName>
        <fullName evidence="7">mannonate dehydratase</fullName>
        <ecNumber evidence="7">4.2.1.8</ecNumber>
    </recommendedName>
</protein>
<dbReference type="GO" id="GO:0008927">
    <property type="term" value="F:mannonate dehydratase activity"/>
    <property type="evidence" value="ECO:0007669"/>
    <property type="project" value="UniProtKB-EC"/>
</dbReference>